<evidence type="ECO:0000259" key="1">
    <source>
        <dbReference type="Pfam" id="PF02698"/>
    </source>
</evidence>
<dbReference type="Proteomes" id="UP001232063">
    <property type="component" value="Unassembled WGS sequence"/>
</dbReference>
<dbReference type="PANTHER" id="PTHR30336:SF20">
    <property type="entry name" value="DUF218 DOMAIN-CONTAINING PROTEIN"/>
    <property type="match status" value="1"/>
</dbReference>
<dbReference type="EMBL" id="JASJOU010000026">
    <property type="protein sequence ID" value="MDJ1506698.1"/>
    <property type="molecule type" value="Genomic_DNA"/>
</dbReference>
<sequence>MEGIILILGHTNSMEGILSTIAQDRLQMGITVHQQHSTFAIVCTGGFGEHFNTTQYPHAMYAQQYLVEQGIDASLILNPVLSKNTVEDASLSRSVLEQYKLQMVIVVSSDFHMPRVKYLFTYFQPSQPITFISATSALSKEYLQQLTSHEEQALVRIKSMYPSENNIFTKSNHPTTDS</sequence>
<proteinExistence type="predicted"/>
<reference evidence="2" key="1">
    <citation type="submission" date="2023-05" db="EMBL/GenBank/DDBJ databases">
        <authorList>
            <person name="Zhang X."/>
        </authorList>
    </citation>
    <scope>NUCLEOTIDE SEQUENCE</scope>
    <source>
        <strain evidence="2">BD1B2-1</strain>
    </source>
</reference>
<dbReference type="Pfam" id="PF02698">
    <property type="entry name" value="DUF218"/>
    <property type="match status" value="1"/>
</dbReference>
<dbReference type="AlphaFoldDB" id="A0AAE3UI27"/>
<evidence type="ECO:0000313" key="3">
    <source>
        <dbReference type="Proteomes" id="UP001232063"/>
    </source>
</evidence>
<gene>
    <name evidence="2" type="ORF">QNI22_39020</name>
</gene>
<dbReference type="CDD" id="cd06259">
    <property type="entry name" value="YdcF-like"/>
    <property type="match status" value="1"/>
</dbReference>
<feature type="domain" description="DUF218" evidence="1">
    <location>
        <begin position="4"/>
        <end position="135"/>
    </location>
</feature>
<evidence type="ECO:0000313" key="2">
    <source>
        <dbReference type="EMBL" id="MDJ1506698.1"/>
    </source>
</evidence>
<dbReference type="GO" id="GO:0005886">
    <property type="term" value="C:plasma membrane"/>
    <property type="evidence" value="ECO:0007669"/>
    <property type="project" value="TreeGrafter"/>
</dbReference>
<dbReference type="RefSeq" id="WP_314519834.1">
    <property type="nucleotide sequence ID" value="NZ_JASJOU010000026.1"/>
</dbReference>
<dbReference type="InterPro" id="IPR051599">
    <property type="entry name" value="Cell_Envelope_Assoc"/>
</dbReference>
<dbReference type="Gene3D" id="3.40.50.620">
    <property type="entry name" value="HUPs"/>
    <property type="match status" value="1"/>
</dbReference>
<accession>A0AAE3UI27</accession>
<comment type="caution">
    <text evidence="2">The sequence shown here is derived from an EMBL/GenBank/DDBJ whole genome shotgun (WGS) entry which is preliminary data.</text>
</comment>
<dbReference type="InterPro" id="IPR014729">
    <property type="entry name" value="Rossmann-like_a/b/a_fold"/>
</dbReference>
<dbReference type="InterPro" id="IPR003848">
    <property type="entry name" value="DUF218"/>
</dbReference>
<dbReference type="PANTHER" id="PTHR30336">
    <property type="entry name" value="INNER MEMBRANE PROTEIN, PROBABLE PERMEASE"/>
    <property type="match status" value="1"/>
</dbReference>
<organism evidence="2 3">
    <name type="scientific">Xanthocytophaga agilis</name>
    <dbReference type="NCBI Taxonomy" id="3048010"/>
    <lineage>
        <taxon>Bacteria</taxon>
        <taxon>Pseudomonadati</taxon>
        <taxon>Bacteroidota</taxon>
        <taxon>Cytophagia</taxon>
        <taxon>Cytophagales</taxon>
        <taxon>Rhodocytophagaceae</taxon>
        <taxon>Xanthocytophaga</taxon>
    </lineage>
</organism>
<protein>
    <submittedName>
        <fullName evidence="2">YdcF family protein</fullName>
    </submittedName>
</protein>
<name>A0AAE3UI27_9BACT</name>
<keyword evidence="3" id="KW-1185">Reference proteome</keyword>